<name>A0A1H1Q907_9FLAO</name>
<dbReference type="SUPFAM" id="SSF52788">
    <property type="entry name" value="Phosphotyrosine protein phosphatases I"/>
    <property type="match status" value="1"/>
</dbReference>
<sequence length="205" mass="23333">MSKTNLYPALIEKLEDLKSLKVSLERKEVLKPLIEFIQKEKNEGNSIQLNFICTHNSRRSQFGQVWAQAISDFYGIETNCYSGGTEETAFNQNAIDALNRAGFKIESASGENPQVQVQYSEDKSAMECYSKVYDAEENPSKNFAAVMTCSHADENCPFIPGSKDRIALDYSDPKKYDDTPLTREKYDERSDQIASEMIYVFENIE</sequence>
<dbReference type="InterPro" id="IPR023485">
    <property type="entry name" value="Ptyr_pPase"/>
</dbReference>
<dbReference type="Gene3D" id="3.40.50.2300">
    <property type="match status" value="1"/>
</dbReference>
<dbReference type="InterPro" id="IPR036196">
    <property type="entry name" value="Ptyr_pPase_sf"/>
</dbReference>
<keyword evidence="4" id="KW-1185">Reference proteome</keyword>
<dbReference type="EMBL" id="LT629745">
    <property type="protein sequence ID" value="SDS19936.1"/>
    <property type="molecule type" value="Genomic_DNA"/>
</dbReference>
<evidence type="ECO:0000259" key="2">
    <source>
        <dbReference type="SMART" id="SM00226"/>
    </source>
</evidence>
<dbReference type="RefSeq" id="WP_089662915.1">
    <property type="nucleotide sequence ID" value="NZ_LT629745.1"/>
</dbReference>
<evidence type="ECO:0000256" key="1">
    <source>
        <dbReference type="ARBA" id="ARBA00022849"/>
    </source>
</evidence>
<feature type="domain" description="Phosphotyrosine protein phosphatase I" evidence="2">
    <location>
        <begin position="47"/>
        <end position="203"/>
    </location>
</feature>
<accession>A0A1H1Q907</accession>
<keyword evidence="1" id="KW-0059">Arsenical resistance</keyword>
<dbReference type="STRING" id="1250231.SAMN04488552_2424"/>
<organism evidence="3 4">
    <name type="scientific">Christiangramia echinicola</name>
    <dbReference type="NCBI Taxonomy" id="279359"/>
    <lineage>
        <taxon>Bacteria</taxon>
        <taxon>Pseudomonadati</taxon>
        <taxon>Bacteroidota</taxon>
        <taxon>Flavobacteriia</taxon>
        <taxon>Flavobacteriales</taxon>
        <taxon>Flavobacteriaceae</taxon>
        <taxon>Christiangramia</taxon>
    </lineage>
</organism>
<dbReference type="PANTHER" id="PTHR43428">
    <property type="entry name" value="ARSENATE REDUCTASE"/>
    <property type="match status" value="1"/>
</dbReference>
<gene>
    <name evidence="3" type="ORF">SAMN04488552_2424</name>
</gene>
<evidence type="ECO:0000313" key="3">
    <source>
        <dbReference type="EMBL" id="SDS19936.1"/>
    </source>
</evidence>
<evidence type="ECO:0000313" key="4">
    <source>
        <dbReference type="Proteomes" id="UP000198858"/>
    </source>
</evidence>
<proteinExistence type="predicted"/>
<dbReference type="GO" id="GO:0046685">
    <property type="term" value="P:response to arsenic-containing substance"/>
    <property type="evidence" value="ECO:0007669"/>
    <property type="project" value="UniProtKB-KW"/>
</dbReference>
<dbReference type="AlphaFoldDB" id="A0A1H1Q907"/>
<protein>
    <submittedName>
        <fullName evidence="3">Arsenate reductase</fullName>
    </submittedName>
</protein>
<reference evidence="3 4" key="1">
    <citation type="submission" date="2016-10" db="EMBL/GenBank/DDBJ databases">
        <authorList>
            <person name="Varghese N."/>
            <person name="Submissions S."/>
        </authorList>
    </citation>
    <scope>NUCLEOTIDE SEQUENCE [LARGE SCALE GENOMIC DNA]</scope>
    <source>
        <strain evidence="3 4">Mar_2010_102</strain>
    </source>
</reference>
<dbReference type="Proteomes" id="UP000198858">
    <property type="component" value="Chromosome I"/>
</dbReference>
<dbReference type="PANTHER" id="PTHR43428:SF1">
    <property type="entry name" value="ARSENATE REDUCTASE"/>
    <property type="match status" value="1"/>
</dbReference>
<dbReference type="SMART" id="SM00226">
    <property type="entry name" value="LMWPc"/>
    <property type="match status" value="1"/>
</dbReference>